<comment type="caution">
    <text evidence="1">The sequence shown here is derived from an EMBL/GenBank/DDBJ whole genome shotgun (WGS) entry which is preliminary data.</text>
</comment>
<evidence type="ECO:0008006" key="3">
    <source>
        <dbReference type="Google" id="ProtNLM"/>
    </source>
</evidence>
<keyword evidence="2" id="KW-1185">Reference proteome</keyword>
<proteinExistence type="predicted"/>
<sequence length="58" mass="6732">MVIGAIQQSVLGWRTRRRPEVAVRYLEALAAELEVDGWRFVRLYRPASACGQSQREER</sequence>
<organism evidence="1 2">
    <name type="scientific">Actinomadura chokoriensis</name>
    <dbReference type="NCBI Taxonomy" id="454156"/>
    <lineage>
        <taxon>Bacteria</taxon>
        <taxon>Bacillati</taxon>
        <taxon>Actinomycetota</taxon>
        <taxon>Actinomycetes</taxon>
        <taxon>Streptosporangiales</taxon>
        <taxon>Thermomonosporaceae</taxon>
        <taxon>Actinomadura</taxon>
    </lineage>
</organism>
<evidence type="ECO:0000313" key="2">
    <source>
        <dbReference type="Proteomes" id="UP001569904"/>
    </source>
</evidence>
<dbReference type="RefSeq" id="WP_371944966.1">
    <property type="nucleotide sequence ID" value="NZ_JAXCEH010000027.1"/>
</dbReference>
<reference evidence="1 2" key="1">
    <citation type="submission" date="2023-11" db="EMBL/GenBank/DDBJ databases">
        <title>Actinomadura monticuli sp. nov., isolated from volcanic ash.</title>
        <authorList>
            <person name="Lee S.D."/>
            <person name="Yang H."/>
            <person name="Kim I.S."/>
        </authorList>
    </citation>
    <scope>NUCLEOTIDE SEQUENCE [LARGE SCALE GENOMIC DNA]</scope>
    <source>
        <strain evidence="1 2">DSM 45346</strain>
    </source>
</reference>
<gene>
    <name evidence="1" type="ORF">SM436_30695</name>
</gene>
<name>A0ABV4R7H5_9ACTN</name>
<dbReference type="EMBL" id="JAXCEH010000027">
    <property type="protein sequence ID" value="MFA1558075.1"/>
    <property type="molecule type" value="Genomic_DNA"/>
</dbReference>
<protein>
    <recommendedName>
        <fullName evidence="3">XRE family transcriptional regulator</fullName>
    </recommendedName>
</protein>
<evidence type="ECO:0000313" key="1">
    <source>
        <dbReference type="EMBL" id="MFA1558075.1"/>
    </source>
</evidence>
<accession>A0ABV4R7H5</accession>
<dbReference type="Proteomes" id="UP001569904">
    <property type="component" value="Unassembled WGS sequence"/>
</dbReference>